<dbReference type="Gene3D" id="1.10.287.370">
    <property type="match status" value="1"/>
</dbReference>
<dbReference type="PANTHER" id="PTHR12894">
    <property type="entry name" value="CNH DOMAIN CONTAINING"/>
    <property type="match status" value="1"/>
</dbReference>
<keyword evidence="5" id="KW-0653">Protein transport</keyword>
<keyword evidence="4" id="KW-0963">Cytoplasm</keyword>
<evidence type="ECO:0000256" key="7">
    <source>
        <dbReference type="ARBA" id="ARBA00024667"/>
    </source>
</evidence>
<dbReference type="GO" id="GO:0015031">
    <property type="term" value="P:protein transport"/>
    <property type="evidence" value="ECO:0007669"/>
    <property type="project" value="UniProtKB-KW"/>
</dbReference>
<feature type="compositionally biased region" description="Polar residues" evidence="9">
    <location>
        <begin position="298"/>
        <end position="308"/>
    </location>
</feature>
<dbReference type="CDD" id="cd23165">
    <property type="entry name" value="Prefoldin_4"/>
    <property type="match status" value="1"/>
</dbReference>
<dbReference type="GO" id="GO:0006914">
    <property type="term" value="P:autophagy"/>
    <property type="evidence" value="ECO:0007669"/>
    <property type="project" value="TreeGrafter"/>
</dbReference>
<organism evidence="10 11">
    <name type="scientific">Pyrenophora teres f. teres</name>
    <dbReference type="NCBI Taxonomy" id="97479"/>
    <lineage>
        <taxon>Eukaryota</taxon>
        <taxon>Fungi</taxon>
        <taxon>Dikarya</taxon>
        <taxon>Ascomycota</taxon>
        <taxon>Pezizomycotina</taxon>
        <taxon>Dothideomycetes</taxon>
        <taxon>Pleosporomycetidae</taxon>
        <taxon>Pleosporales</taxon>
        <taxon>Pleosporineae</taxon>
        <taxon>Pleosporaceae</taxon>
        <taxon>Pyrenophora</taxon>
    </lineage>
</organism>
<feature type="coiled-coil region" evidence="8">
    <location>
        <begin position="1371"/>
        <end position="1398"/>
    </location>
</feature>
<evidence type="ECO:0000256" key="3">
    <source>
        <dbReference type="ARBA" id="ARBA00022448"/>
    </source>
</evidence>
<dbReference type="Proteomes" id="UP000472372">
    <property type="component" value="Chromosome 4"/>
</dbReference>
<sequence length="1411" mass="156498">MDGAQILQELRLASLAVPSQRVGNHGSEMATYAGSWQWNRGSQPWRKSCLRIMAEATSQSQSVRRKPPQHGPYILRKLVANLPLSADGDSADVRITCVEVWNGNLYVGTSAAEIIHFVLLPPEPDDPSEEPTAIIASRLEPPHNDSNGPGVQQILLLPSIGKACVLCNNTLSIYSLPELSPDSTFKPISCLWVGGVDLNEHVDASPDDGVVVVIGLKKRLRLVQISENSPPKAIKAIEYGGCLVSVRRDTFSCAADAHSYALLDIVHQQKIGLFPISSLDPDAGDVGGAAENLATVPNAPSRSVSNASPHPRGPENQRGHARSTSLNVLGIGSPSSRTASPRPALQRHGFDVPESLSRDLSPAPPRSPGHAPMGNESSERASSHPRSGATSPDKPLPQPPPGDSVQVEELPLPQPPPFVPLKPHVASPNPNEFLLTVGTTPLDQGVGMFVNLDGDMCRGSIQFSSYPDAIVVDGTGIDLSASMSPDMNAEEGYVLAAVHQETDGSMAYGVEIQRWDVDPSAAEVDKYWLDFDRLGLPGHNKGSHIPTPIGMRTVIQPYDLLIPEVGAALTMLPLQLKPSGNAVETVSEATKAQNRADREFAERLSKLQSQTVVWTGDQIWWTVRNPLVTRLDARIEEAQYTLTGDETRIQPNRGLLERLLGDIRGQEPRNEAEYLSLIYIRQKASLLLFMDVVLRTQADGIILENEKRITEQALMEGEMDPRVVLSLMPILNQEVVQGAEGIQIYGGITTLVEQFLHQNDLSTVSKNASGPFRDNLLQFVKRYLQFWRRRKGMASVTNDPYVFRTVDAALLHILLLLDQGSPRGTSSPSPHRTELYDLLDREVECFDRAVELLEHFKRLFLLSRLYQGNCKASVKASKVLATWKRIIEGEEDKGSELVDGEHRVRDYLTKIRDQALVEEYGTWLANRNPKLGVKVFADDQSRVKFEPTRAVALLKEKAPGAVKEYLEYLVFDIKKHPQYVNELIAFYLDTVITELESKPESRATLSQSYETYRILEPPKPTYYSFIIDNGLDVEWWSARLRLLQLLGDTSSYDVDAVLSRLQPYEQELVSEMIILNGRRERHEEALKLLTHGLGDYNTALNYCLYGYASIHRPITAGAPPVSHNQIPIRAEQSRMLGFLLQEFLKIEDLSQRVERTSELLERFGGWLDVADVLAILPNEWSVDVFSGFLVQALGKLVREKSESDIVRALSDAQNSQMSNELIRACSTLGLGACAPEGASNASDITADVLTTTSPSRTPSSYLSNTFLYLESLNTKMQRRMLTKDEEASAQSEDLEVRREDQEKINRFSSLHQKEEILEEELRAKIKEKEDLEEISGELELVDEEEKVPYKVGDCFVSLPQPQVLELLGSSTETIDGEVEALKSKLEGIQEEMGELKKALYGRFGRSINLET</sequence>
<comment type="similarity">
    <text evidence="2">Belongs to the prefoldin subunit beta family.</text>
</comment>
<dbReference type="EMBL" id="HG992980">
    <property type="protein sequence ID" value="CAE7031075.1"/>
    <property type="molecule type" value="Genomic_DNA"/>
</dbReference>
<dbReference type="GO" id="GO:0034058">
    <property type="term" value="P:endosomal vesicle fusion"/>
    <property type="evidence" value="ECO:0007669"/>
    <property type="project" value="TreeGrafter"/>
</dbReference>
<gene>
    <name evidence="10" type="ORF">PTTW11_04731</name>
</gene>
<dbReference type="PANTHER" id="PTHR12894:SF27">
    <property type="entry name" value="TRANSFORMING GROWTH FACTOR-BETA RECEPTOR-ASSOCIATED PROTEIN 1"/>
    <property type="match status" value="1"/>
</dbReference>
<keyword evidence="8" id="KW-0175">Coiled coil</keyword>
<evidence type="ECO:0000256" key="2">
    <source>
        <dbReference type="ARBA" id="ARBA00008045"/>
    </source>
</evidence>
<dbReference type="FunFam" id="1.10.287.370:FF:000005">
    <property type="entry name" value="Prefoldin subunit 4"/>
    <property type="match status" value="1"/>
</dbReference>
<dbReference type="SUPFAM" id="SSF46579">
    <property type="entry name" value="Prefoldin"/>
    <property type="match status" value="1"/>
</dbReference>
<name>A0A6S6VZT1_9PLEO</name>
<dbReference type="InterPro" id="IPR002777">
    <property type="entry name" value="PFD_beta-like"/>
</dbReference>
<evidence type="ECO:0000313" key="11">
    <source>
        <dbReference type="Proteomes" id="UP000472372"/>
    </source>
</evidence>
<evidence type="ECO:0000313" key="10">
    <source>
        <dbReference type="EMBL" id="CAE7031075.1"/>
    </source>
</evidence>
<dbReference type="InterPro" id="IPR001180">
    <property type="entry name" value="CNH_dom"/>
</dbReference>
<dbReference type="GO" id="GO:0051082">
    <property type="term" value="F:unfolded protein binding"/>
    <property type="evidence" value="ECO:0007669"/>
    <property type="project" value="InterPro"/>
</dbReference>
<dbReference type="GO" id="GO:0016272">
    <property type="term" value="C:prefoldin complex"/>
    <property type="evidence" value="ECO:0007669"/>
    <property type="project" value="InterPro"/>
</dbReference>
<comment type="function">
    <text evidence="7">Binds specifically to cytosolic chaperonin (c-CPN) and transfers target proteins to it. Binds to nascent polypeptide chain and promotes folding in an environment in which there are many competing pathways for nonnative proteins.</text>
</comment>
<accession>A0A6S6VZT1</accession>
<dbReference type="PROSITE" id="PS50219">
    <property type="entry name" value="CNH"/>
    <property type="match status" value="1"/>
</dbReference>
<evidence type="ECO:0000256" key="5">
    <source>
        <dbReference type="ARBA" id="ARBA00022927"/>
    </source>
</evidence>
<evidence type="ECO:0000256" key="8">
    <source>
        <dbReference type="SAM" id="Coils"/>
    </source>
</evidence>
<dbReference type="InterPro" id="IPR032914">
    <property type="entry name" value="Vam6/VPS39/TRAP1"/>
</dbReference>
<protein>
    <submittedName>
        <fullName evidence="10">GimC</fullName>
    </submittedName>
</protein>
<evidence type="ECO:0000256" key="6">
    <source>
        <dbReference type="ARBA" id="ARBA00023186"/>
    </source>
</evidence>
<feature type="region of interest" description="Disordered" evidence="9">
    <location>
        <begin position="287"/>
        <end position="418"/>
    </location>
</feature>
<evidence type="ECO:0000256" key="4">
    <source>
        <dbReference type="ARBA" id="ARBA00022490"/>
    </source>
</evidence>
<keyword evidence="6" id="KW-0143">Chaperone</keyword>
<dbReference type="InterPro" id="IPR009053">
    <property type="entry name" value="Prefoldin"/>
</dbReference>
<evidence type="ECO:0000256" key="9">
    <source>
        <dbReference type="SAM" id="MobiDB-lite"/>
    </source>
</evidence>
<keyword evidence="3" id="KW-0813">Transport</keyword>
<feature type="compositionally biased region" description="Low complexity" evidence="9">
    <location>
        <begin position="333"/>
        <end position="344"/>
    </location>
</feature>
<dbReference type="GO" id="GO:0016020">
    <property type="term" value="C:membrane"/>
    <property type="evidence" value="ECO:0007669"/>
    <property type="project" value="TreeGrafter"/>
</dbReference>
<proteinExistence type="inferred from homology"/>
<reference evidence="10" key="1">
    <citation type="submission" date="2021-02" db="EMBL/GenBank/DDBJ databases">
        <authorList>
            <person name="Syme A R."/>
            <person name="Syme A R."/>
            <person name="Moolhuijzen P."/>
        </authorList>
    </citation>
    <scope>NUCLEOTIDE SEQUENCE</scope>
    <source>
        <strain evidence="10">W1-1</strain>
    </source>
</reference>
<comment type="subcellular location">
    <subcellularLocation>
        <location evidence="1">Cytoplasm</location>
    </subcellularLocation>
</comment>
<evidence type="ECO:0000256" key="1">
    <source>
        <dbReference type="ARBA" id="ARBA00004496"/>
    </source>
</evidence>
<dbReference type="Pfam" id="PF01920">
    <property type="entry name" value="Prefoldin_2"/>
    <property type="match status" value="1"/>
</dbReference>
<dbReference type="GO" id="GO:0005737">
    <property type="term" value="C:cytoplasm"/>
    <property type="evidence" value="ECO:0007669"/>
    <property type="project" value="UniProtKB-SubCell"/>
</dbReference>
<dbReference type="GO" id="GO:0006457">
    <property type="term" value="P:protein folding"/>
    <property type="evidence" value="ECO:0007669"/>
    <property type="project" value="InterPro"/>
</dbReference>